<dbReference type="RefSeq" id="WP_343773458.1">
    <property type="nucleotide sequence ID" value="NZ_BAAADV010000002.1"/>
</dbReference>
<gene>
    <name evidence="1" type="ORF">GCM10009020_15960</name>
</gene>
<evidence type="ECO:0000313" key="2">
    <source>
        <dbReference type="Proteomes" id="UP001500420"/>
    </source>
</evidence>
<keyword evidence="2" id="KW-1185">Reference proteome</keyword>
<comment type="caution">
    <text evidence="1">The sequence shown here is derived from an EMBL/GenBank/DDBJ whole genome shotgun (WGS) entry which is preliminary data.</text>
</comment>
<dbReference type="Proteomes" id="UP001500420">
    <property type="component" value="Unassembled WGS sequence"/>
</dbReference>
<evidence type="ECO:0000313" key="1">
    <source>
        <dbReference type="EMBL" id="GAA0670551.1"/>
    </source>
</evidence>
<dbReference type="AlphaFoldDB" id="A0AAV3T8W9"/>
<organism evidence="1 2">
    <name type="scientific">Natronoarchaeum mannanilyticum</name>
    <dbReference type="NCBI Taxonomy" id="926360"/>
    <lineage>
        <taxon>Archaea</taxon>
        <taxon>Methanobacteriati</taxon>
        <taxon>Methanobacteriota</taxon>
        <taxon>Stenosarchaea group</taxon>
        <taxon>Halobacteria</taxon>
        <taxon>Halobacteriales</taxon>
        <taxon>Natronoarchaeaceae</taxon>
    </lineage>
</organism>
<sequence>MTTEFELPCATCGGDLTQRTIAGDALDVDVAETVPVAECVDCGGRYFPERTLNRVS</sequence>
<name>A0AAV3T8W9_9EURY</name>
<reference evidence="1 2" key="1">
    <citation type="journal article" date="2019" name="Int. J. Syst. Evol. Microbiol.">
        <title>The Global Catalogue of Microorganisms (GCM) 10K type strain sequencing project: providing services to taxonomists for standard genome sequencing and annotation.</title>
        <authorList>
            <consortium name="The Broad Institute Genomics Platform"/>
            <consortium name="The Broad Institute Genome Sequencing Center for Infectious Disease"/>
            <person name="Wu L."/>
            <person name="Ma J."/>
        </authorList>
    </citation>
    <scope>NUCLEOTIDE SEQUENCE [LARGE SCALE GENOMIC DNA]</scope>
    <source>
        <strain evidence="1 2">JCM 16328</strain>
    </source>
</reference>
<accession>A0AAV3T8W9</accession>
<dbReference type="EMBL" id="BAAADV010000002">
    <property type="protein sequence ID" value="GAA0670551.1"/>
    <property type="molecule type" value="Genomic_DNA"/>
</dbReference>
<proteinExistence type="predicted"/>
<protein>
    <recommendedName>
        <fullName evidence="3">YgiT-type zinc finger protein</fullName>
    </recommendedName>
</protein>
<evidence type="ECO:0008006" key="3">
    <source>
        <dbReference type="Google" id="ProtNLM"/>
    </source>
</evidence>